<evidence type="ECO:0000256" key="1">
    <source>
        <dbReference type="SAM" id="MobiDB-lite"/>
    </source>
</evidence>
<dbReference type="InterPro" id="IPR002372">
    <property type="entry name" value="PQQ_rpt_dom"/>
</dbReference>
<dbReference type="InterPro" id="IPR018391">
    <property type="entry name" value="PQQ_b-propeller_rpt"/>
</dbReference>
<feature type="domain" description="Pyrrolo-quinoline quinone repeat" evidence="2">
    <location>
        <begin position="455"/>
        <end position="591"/>
    </location>
</feature>
<feature type="domain" description="Pyrrolo-quinoline quinone repeat" evidence="2">
    <location>
        <begin position="657"/>
        <end position="751"/>
    </location>
</feature>
<dbReference type="PANTHER" id="PTHR34512:SF30">
    <property type="entry name" value="OUTER MEMBRANE PROTEIN ASSEMBLY FACTOR BAMB"/>
    <property type="match status" value="1"/>
</dbReference>
<organism evidence="3 4">
    <name type="scientific">Roseimaritima multifibrata</name>
    <dbReference type="NCBI Taxonomy" id="1930274"/>
    <lineage>
        <taxon>Bacteria</taxon>
        <taxon>Pseudomonadati</taxon>
        <taxon>Planctomycetota</taxon>
        <taxon>Planctomycetia</taxon>
        <taxon>Pirellulales</taxon>
        <taxon>Pirellulaceae</taxon>
        <taxon>Roseimaritima</taxon>
    </lineage>
</organism>
<dbReference type="Gene3D" id="2.130.10.10">
    <property type="entry name" value="YVTN repeat-like/Quinoprotein amine dehydrogenase"/>
    <property type="match status" value="1"/>
</dbReference>
<dbReference type="SUPFAM" id="SSF50998">
    <property type="entry name" value="Quinoprotein alcohol dehydrogenase-like"/>
    <property type="match status" value="2"/>
</dbReference>
<feature type="region of interest" description="Disordered" evidence="1">
    <location>
        <begin position="229"/>
        <end position="250"/>
    </location>
</feature>
<dbReference type="EMBL" id="CP036262">
    <property type="protein sequence ID" value="QDS91364.1"/>
    <property type="molecule type" value="Genomic_DNA"/>
</dbReference>
<dbReference type="KEGG" id="rml:FF011L_00930"/>
<dbReference type="PANTHER" id="PTHR34512">
    <property type="entry name" value="CELL SURFACE PROTEIN"/>
    <property type="match status" value="1"/>
</dbReference>
<feature type="compositionally biased region" description="Polar residues" evidence="1">
    <location>
        <begin position="236"/>
        <end position="247"/>
    </location>
</feature>
<dbReference type="SMART" id="SM00564">
    <property type="entry name" value="PQQ"/>
    <property type="match status" value="7"/>
</dbReference>
<reference evidence="3 4" key="1">
    <citation type="submission" date="2019-02" db="EMBL/GenBank/DDBJ databases">
        <title>Deep-cultivation of Planctomycetes and their phenomic and genomic characterization uncovers novel biology.</title>
        <authorList>
            <person name="Wiegand S."/>
            <person name="Jogler M."/>
            <person name="Boedeker C."/>
            <person name="Pinto D."/>
            <person name="Vollmers J."/>
            <person name="Rivas-Marin E."/>
            <person name="Kohn T."/>
            <person name="Peeters S.H."/>
            <person name="Heuer A."/>
            <person name="Rast P."/>
            <person name="Oberbeckmann S."/>
            <person name="Bunk B."/>
            <person name="Jeske O."/>
            <person name="Meyerdierks A."/>
            <person name="Storesund J.E."/>
            <person name="Kallscheuer N."/>
            <person name="Luecker S."/>
            <person name="Lage O.M."/>
            <person name="Pohl T."/>
            <person name="Merkel B.J."/>
            <person name="Hornburger P."/>
            <person name="Mueller R.-W."/>
            <person name="Bruemmer F."/>
            <person name="Labrenz M."/>
            <person name="Spormann A.M."/>
            <person name="Op den Camp H."/>
            <person name="Overmann J."/>
            <person name="Amann R."/>
            <person name="Jetten M.S.M."/>
            <person name="Mascher T."/>
            <person name="Medema M.H."/>
            <person name="Devos D.P."/>
            <person name="Kaster A.-K."/>
            <person name="Ovreas L."/>
            <person name="Rohde M."/>
            <person name="Galperin M.Y."/>
            <person name="Jogler C."/>
        </authorList>
    </citation>
    <scope>NUCLEOTIDE SEQUENCE [LARGE SCALE GENOMIC DNA]</scope>
    <source>
        <strain evidence="3 4">FF011L</strain>
    </source>
</reference>
<feature type="compositionally biased region" description="Acidic residues" evidence="1">
    <location>
        <begin position="1539"/>
        <end position="1549"/>
    </location>
</feature>
<sequence length="1557" mass="171767">MVSTEMPKQNYPLVLKIVAITCFMVTAADAQNVFRPIDTSGGFIEAPRAIRQQLSESERAISEKRYSDAVLGLGKLLQRSNELGLEEDIAGQDFFLDANEDLDSIAIKSLLRRAEDQLGALPPEGLELYELNYGAAARKELDAATTNRDWNGLRDVVRRYFHTKAGYQSAYLWGYHELATGRPLAASVRFGRLATQPNAAKQLGGQLDVALARSLQLANRDPKQITAAMRPVAGQSPATDGSDSQQQRAKEYKIGEATVPAAEVGNESDWLEEHFAKLQRSSPPIPMDYPVAGGDASRSLNEGGQKPLSSERWLLPTTSGDLETRTIRDAAQAFASQGELPPPSWLPLRVGNQLLMRTTERLMGVDFETGKRTWEYPWESAAPKETSMSVGEEISTDSDQLNQRVWYDLPYGRISSDGKRVFLLEDLGKVQTVQAYPAFGFQPIRQGVSDRKNAGSNTLVALNIESEGKLLWQTGVGEEIPSIYTEAFFLGPPLPVNGQLYVLAELEGDIFLLCMDPKTGTPLWRQQILAMEAGGIENDPIRRISGAMPAYQDGVLVCPTSAGAVVAIDLASRSLLWGAKYKRSRSITNPRNMNSSVDSNRMMQRWYDGTPQIVDGTVYITPVDSDRLHALDLLTGKPRFPEIQRSDMRYLAGIRDEQIIIVGTREVHAYEVKTGRRRWTTALNESGQNAQVSGLSTFGGNLLFVPMSDRQIITIDLAQGIITHRQPTNFELGNLLQAGGQLISQSPTEVAVAFGQQWLRPTVEEHLAQNPKDLWAIKRKAQLLIEDGQTEDALEWLATAREIAPQDEEARSLSVTAMLGALRSDFESHVDLLAPLQTLVRMPNRQAEMLALMARGNVQQGHPLKAIEQLIEHSSLLIQESNLLTDAEPIPTADSYAHPSLDSWIAGQVRKSFEIASPEEAEEMNQAVSLHLETAYSKSTRAFERALHHFSSAAGANAGRLKLVDRLIREDAGLRAERLVKAALLQSDLQPAQESEFRLRLAEIYAQGNFREDVQEQLALLSSDDLDEGKQAILANLQAQIQSDKPITWPAHVHTRWNDSQQRIGTPPAPELLEILAQQGAHLQGWQIVTEEGKSLSLRDPQGRITAIPMDHRDNRSQGQRIAVLDGGLMVALMPTELVAVDLFSASQGSRDSVLWRHAWRNELGGRIARHNTFGTPFGDHYKTYEIDDPLRNSPKGEYRLGPIMENNLYILNAGDLQAIHTISGTRQWSNSGAPRTGHILASPQQIAVASPQSGDNRIDFFSTADGMKVDSKPWPAGEKIWSTAGRNLLTYEETKDAKEIVVRLRDLFADKIILEESLQGPETAGDKIKGDITDGRWLSILHPEGKVIVWDLVNGSEVLSEEIEPIEKLSGLQAVARGNRLILLPETSMPVERVPNTVPLIAQSENHVRVDGPLIGIDLKAGKIAWNVPLEDGPWGCTVGQATGSPLLIFSRALMIHSPTRTGPPTRELSLLAVDIQTGETKAKRTNLRIRSTGNDVATLLNVDTNEKVVAAMVGASFMQFMYSDDPPPETPEAEAPNADELDEDENFNEPFGIFN</sequence>
<feature type="region of interest" description="Disordered" evidence="1">
    <location>
        <begin position="1525"/>
        <end position="1557"/>
    </location>
</feature>
<dbReference type="InterPro" id="IPR015943">
    <property type="entry name" value="WD40/YVTN_repeat-like_dom_sf"/>
</dbReference>
<dbReference type="RefSeq" id="WP_145349443.1">
    <property type="nucleotide sequence ID" value="NZ_CP036262.1"/>
</dbReference>
<dbReference type="InterPro" id="IPR011990">
    <property type="entry name" value="TPR-like_helical_dom_sf"/>
</dbReference>
<dbReference type="Proteomes" id="UP000320672">
    <property type="component" value="Chromosome"/>
</dbReference>
<evidence type="ECO:0000259" key="2">
    <source>
        <dbReference type="Pfam" id="PF13360"/>
    </source>
</evidence>
<proteinExistence type="predicted"/>
<dbReference type="Pfam" id="PF14559">
    <property type="entry name" value="TPR_19"/>
    <property type="match status" value="1"/>
</dbReference>
<keyword evidence="4" id="KW-1185">Reference proteome</keyword>
<dbReference type="OrthoDB" id="242013at2"/>
<accession>A0A517M916</accession>
<evidence type="ECO:0000313" key="3">
    <source>
        <dbReference type="EMBL" id="QDS91364.1"/>
    </source>
</evidence>
<protein>
    <submittedName>
        <fullName evidence="3">Outer membrane biogenesis protein BamB</fullName>
    </submittedName>
</protein>
<gene>
    <name evidence="3" type="ORF">FF011L_00930</name>
</gene>
<evidence type="ECO:0000313" key="4">
    <source>
        <dbReference type="Proteomes" id="UP000320672"/>
    </source>
</evidence>
<dbReference type="SUPFAM" id="SSF48452">
    <property type="entry name" value="TPR-like"/>
    <property type="match status" value="1"/>
</dbReference>
<name>A0A517M916_9BACT</name>
<dbReference type="Pfam" id="PF13360">
    <property type="entry name" value="PQQ_2"/>
    <property type="match status" value="2"/>
</dbReference>
<dbReference type="InterPro" id="IPR011047">
    <property type="entry name" value="Quinoprotein_ADH-like_sf"/>
</dbReference>